<dbReference type="RefSeq" id="WP_098152338.1">
    <property type="nucleotide sequence ID" value="NZ_CADEQB010000020.1"/>
</dbReference>
<protein>
    <submittedName>
        <fullName evidence="2">Enoyl-CoA hydratase</fullName>
    </submittedName>
</protein>
<sequence length="243" mass="26438">MDRNPLSEPVLIERQADVLSFTLNRPEHGNEISAAMFEAMSAALRAEALEPCARVLRIRASGEPFCLGRERAGTDAVSIRREVARLIELKRLLRASSLISIAEVQGDAMGFGLGLAMLCDFTLVAAGARLAFPEMRKGLPPAAIMAYAGRYASPKALFPMLLFGDAITPEEALLAGLVTRVCEREALAAEAERLVERVRALDDTGARQCKAFFHGALESSIEENFRAATDMLTVSSLRLMQSR</sequence>
<dbReference type="SUPFAM" id="SSF52096">
    <property type="entry name" value="ClpP/crotonase"/>
    <property type="match status" value="1"/>
</dbReference>
<dbReference type="Pfam" id="PF00378">
    <property type="entry name" value="ECH_1"/>
    <property type="match status" value="1"/>
</dbReference>
<organism evidence="2 3">
    <name type="scientific">Burkholderia gladioli</name>
    <name type="common">Pseudomonas marginata</name>
    <name type="synonym">Phytomonas marginata</name>
    <dbReference type="NCBI Taxonomy" id="28095"/>
    <lineage>
        <taxon>Bacteria</taxon>
        <taxon>Pseudomonadati</taxon>
        <taxon>Pseudomonadota</taxon>
        <taxon>Betaproteobacteria</taxon>
        <taxon>Burkholderiales</taxon>
        <taxon>Burkholderiaceae</taxon>
        <taxon>Burkholderia</taxon>
    </lineage>
</organism>
<gene>
    <name evidence="2" type="ORF">CRM94_10405</name>
</gene>
<name>A0A2A7SFU5_BURGA</name>
<dbReference type="AlphaFoldDB" id="A0A2A7SFU5"/>
<dbReference type="GO" id="GO:0003824">
    <property type="term" value="F:catalytic activity"/>
    <property type="evidence" value="ECO:0007669"/>
    <property type="project" value="UniProtKB-ARBA"/>
</dbReference>
<proteinExistence type="inferred from homology"/>
<comment type="caution">
    <text evidence="2">The sequence shown here is derived from an EMBL/GenBank/DDBJ whole genome shotgun (WGS) entry which is preliminary data.</text>
</comment>
<dbReference type="Gene3D" id="3.90.226.10">
    <property type="entry name" value="2-enoyl-CoA Hydratase, Chain A, domain 1"/>
    <property type="match status" value="1"/>
</dbReference>
<evidence type="ECO:0000313" key="3">
    <source>
        <dbReference type="Proteomes" id="UP000220629"/>
    </source>
</evidence>
<dbReference type="CDD" id="cd06558">
    <property type="entry name" value="crotonase-like"/>
    <property type="match status" value="1"/>
</dbReference>
<evidence type="ECO:0000313" key="2">
    <source>
        <dbReference type="EMBL" id="PEH42527.1"/>
    </source>
</evidence>
<dbReference type="PANTHER" id="PTHR42964">
    <property type="entry name" value="ENOYL-COA HYDRATASE"/>
    <property type="match status" value="1"/>
</dbReference>
<evidence type="ECO:0000256" key="1">
    <source>
        <dbReference type="ARBA" id="ARBA00005254"/>
    </source>
</evidence>
<reference evidence="3" key="1">
    <citation type="submission" date="2017-09" db="EMBL/GenBank/DDBJ databases">
        <title>FDA dAtabase for Regulatory Grade micrObial Sequences (FDA-ARGOS): Supporting development and validation of Infectious Disease Dx tests.</title>
        <authorList>
            <person name="Minogue T."/>
            <person name="Wolcott M."/>
            <person name="Wasieloski L."/>
            <person name="Aguilar W."/>
            <person name="Moore D."/>
            <person name="Tallon L."/>
            <person name="Sadzewicz L."/>
            <person name="Ott S."/>
            <person name="Zhao X."/>
            <person name="Nagaraj S."/>
            <person name="Vavikolanu K."/>
            <person name="Aluvathingal J."/>
            <person name="Nadendla S."/>
            <person name="Sichtig H."/>
        </authorList>
    </citation>
    <scope>NUCLEOTIDE SEQUENCE [LARGE SCALE GENOMIC DNA]</scope>
    <source>
        <strain evidence="3">FDAARGOS_390</strain>
    </source>
</reference>
<dbReference type="InterPro" id="IPR051683">
    <property type="entry name" value="Enoyl-CoA_Hydratase/Isomerase"/>
</dbReference>
<dbReference type="Proteomes" id="UP000220629">
    <property type="component" value="Unassembled WGS sequence"/>
</dbReference>
<dbReference type="EMBL" id="PDDY01000001">
    <property type="protein sequence ID" value="PEH42527.1"/>
    <property type="molecule type" value="Genomic_DNA"/>
</dbReference>
<dbReference type="PANTHER" id="PTHR42964:SF1">
    <property type="entry name" value="POLYKETIDE BIOSYNTHESIS ENOYL-COA HYDRATASE PKSH-RELATED"/>
    <property type="match status" value="1"/>
</dbReference>
<comment type="similarity">
    <text evidence="1">Belongs to the enoyl-CoA hydratase/isomerase family.</text>
</comment>
<dbReference type="InterPro" id="IPR001753">
    <property type="entry name" value="Enoyl-CoA_hydra/iso"/>
</dbReference>
<accession>A0A2A7SFU5</accession>
<dbReference type="InterPro" id="IPR029045">
    <property type="entry name" value="ClpP/crotonase-like_dom_sf"/>
</dbReference>